<keyword evidence="5" id="KW-0460">Magnesium</keyword>
<evidence type="ECO:0000313" key="7">
    <source>
        <dbReference type="EMBL" id="ANP28118.1"/>
    </source>
</evidence>
<comment type="similarity">
    <text evidence="2 6">Belongs to the FPP/GGPP synthase family.</text>
</comment>
<keyword evidence="4" id="KW-0479">Metal-binding</keyword>
<dbReference type="Proteomes" id="UP000092596">
    <property type="component" value="Chromosome"/>
</dbReference>
<dbReference type="PROSITE" id="PS00444">
    <property type="entry name" value="POLYPRENYL_SYNTHASE_2"/>
    <property type="match status" value="1"/>
</dbReference>
<organism evidence="7 8">
    <name type="scientific">Dermabacter vaginalis</name>
    <dbReference type="NCBI Taxonomy" id="1630135"/>
    <lineage>
        <taxon>Bacteria</taxon>
        <taxon>Bacillati</taxon>
        <taxon>Actinomycetota</taxon>
        <taxon>Actinomycetes</taxon>
        <taxon>Micrococcales</taxon>
        <taxon>Dermabacteraceae</taxon>
        <taxon>Dermabacter</taxon>
    </lineage>
</organism>
<dbReference type="GO" id="GO:0008299">
    <property type="term" value="P:isoprenoid biosynthetic process"/>
    <property type="evidence" value="ECO:0007669"/>
    <property type="project" value="InterPro"/>
</dbReference>
<dbReference type="Pfam" id="PF00348">
    <property type="entry name" value="polyprenyl_synt"/>
    <property type="match status" value="1"/>
</dbReference>
<dbReference type="GO" id="GO:0046872">
    <property type="term" value="F:metal ion binding"/>
    <property type="evidence" value="ECO:0007669"/>
    <property type="project" value="UniProtKB-KW"/>
</dbReference>
<accession>A0A1B0ZJQ6</accession>
<dbReference type="GO" id="GO:0004659">
    <property type="term" value="F:prenyltransferase activity"/>
    <property type="evidence" value="ECO:0007669"/>
    <property type="project" value="InterPro"/>
</dbReference>
<sequence>MASFTMEDIDPSLAESIQSGLEAVEERLHAAVASSDPMMRSTAPYLLDAGGKRVRPVLVMLAAAFGDISEPQLVDAGALVELTHLATLYHDDVMDAAETRRGTTAAHRVWGNHIAILTGDFLLARASAMSANLGSEIVGIHAHTFERLCLGQLNETVGPSEGDDPFAHYIDVLSNKTGSLIATAGVLGAKIAKAPESVVSVMREYGEAVGVAFQLADDVIDIRATAEESGKTPGTDLREGVPTMPSLLLRAHVAEHPDDAASANLLAALDADLSSDERLAEVVEALSVHPVVDETEKLAASYGDRALALVDSLPAGPARDALTAFTVSLVRRRA</sequence>
<comment type="cofactor">
    <cofactor evidence="1">
        <name>Mg(2+)</name>
        <dbReference type="ChEBI" id="CHEBI:18420"/>
    </cofactor>
</comment>
<evidence type="ECO:0000313" key="8">
    <source>
        <dbReference type="Proteomes" id="UP000092596"/>
    </source>
</evidence>
<dbReference type="InterPro" id="IPR008949">
    <property type="entry name" value="Isoprenoid_synthase_dom_sf"/>
</dbReference>
<evidence type="ECO:0000256" key="2">
    <source>
        <dbReference type="ARBA" id="ARBA00006706"/>
    </source>
</evidence>
<gene>
    <name evidence="7" type="ORF">DAD186_15680</name>
</gene>
<dbReference type="EMBL" id="CP012117">
    <property type="protein sequence ID" value="ANP28118.1"/>
    <property type="molecule type" value="Genomic_DNA"/>
</dbReference>
<evidence type="ECO:0000256" key="5">
    <source>
        <dbReference type="ARBA" id="ARBA00022842"/>
    </source>
</evidence>
<dbReference type="Gene3D" id="1.10.600.10">
    <property type="entry name" value="Farnesyl Diphosphate Synthase"/>
    <property type="match status" value="1"/>
</dbReference>
<dbReference type="KEGG" id="dva:DAD186_15680"/>
<dbReference type="PATRIC" id="fig|1630135.4.peg.1570"/>
<evidence type="ECO:0000256" key="4">
    <source>
        <dbReference type="ARBA" id="ARBA00022723"/>
    </source>
</evidence>
<protein>
    <recommendedName>
        <fullName evidence="9">Polyprenyl synthetase family protein</fullName>
    </recommendedName>
</protein>
<dbReference type="CDD" id="cd00685">
    <property type="entry name" value="Trans_IPPS_HT"/>
    <property type="match status" value="1"/>
</dbReference>
<evidence type="ECO:0000256" key="1">
    <source>
        <dbReference type="ARBA" id="ARBA00001946"/>
    </source>
</evidence>
<name>A0A1B0ZJQ6_9MICO</name>
<dbReference type="RefSeq" id="WP_065248168.1">
    <property type="nucleotide sequence ID" value="NZ_CP012117.1"/>
</dbReference>
<proteinExistence type="inferred from homology"/>
<dbReference type="PANTHER" id="PTHR12001">
    <property type="entry name" value="GERANYLGERANYL PYROPHOSPHATE SYNTHASE"/>
    <property type="match status" value="1"/>
</dbReference>
<evidence type="ECO:0008006" key="9">
    <source>
        <dbReference type="Google" id="ProtNLM"/>
    </source>
</evidence>
<evidence type="ECO:0000256" key="6">
    <source>
        <dbReference type="RuleBase" id="RU004466"/>
    </source>
</evidence>
<dbReference type="InterPro" id="IPR000092">
    <property type="entry name" value="Polyprenyl_synt"/>
</dbReference>
<dbReference type="InterPro" id="IPR033749">
    <property type="entry name" value="Polyprenyl_synt_CS"/>
</dbReference>
<dbReference type="SFLD" id="SFLDS00005">
    <property type="entry name" value="Isoprenoid_Synthase_Type_I"/>
    <property type="match status" value="1"/>
</dbReference>
<dbReference type="PANTHER" id="PTHR12001:SF69">
    <property type="entry name" value="ALL TRANS-POLYPRENYL-DIPHOSPHATE SYNTHASE PDSS1"/>
    <property type="match status" value="1"/>
</dbReference>
<dbReference type="AlphaFoldDB" id="A0A1B0ZJQ6"/>
<evidence type="ECO:0000256" key="3">
    <source>
        <dbReference type="ARBA" id="ARBA00022679"/>
    </source>
</evidence>
<keyword evidence="3 6" id="KW-0808">Transferase</keyword>
<dbReference type="SFLD" id="SFLDG01017">
    <property type="entry name" value="Polyprenyl_Transferase_Like"/>
    <property type="match status" value="1"/>
</dbReference>
<dbReference type="STRING" id="1630135.DAD186_15680"/>
<reference evidence="7 8" key="1">
    <citation type="submission" date="2015-06" db="EMBL/GenBank/DDBJ databases">
        <title>Investigation of pathophysiology for high-risk pregnancy and development of treatment modality based on it.</title>
        <authorList>
            <person name="Kim B.-C."/>
            <person name="Lim S."/>
        </authorList>
    </citation>
    <scope>NUCLEOTIDE SEQUENCE [LARGE SCALE GENOMIC DNA]</scope>
    <source>
        <strain evidence="7 8">AD1-86</strain>
    </source>
</reference>
<dbReference type="SUPFAM" id="SSF48576">
    <property type="entry name" value="Terpenoid synthases"/>
    <property type="match status" value="1"/>
</dbReference>